<gene>
    <name evidence="1" type="ORF">WJX74_008891</name>
</gene>
<sequence length="374" mass="41493">MLAGVGLQPGPAREDRLAQMRRIVCRMIGDLVQPWVFRSGNLRPWAPDADAGWGRRNIDTPEQLMPAQCEVGFPPDRPVTWQDALALLPCLADDAVLGTMEEAIRAHACLLPDDSLLVVNLGPQMASPVPWQEREWVLQGPPTETNKRGTYGLHPESDAAPTTLAPCRNRLVHVQLRQPGLERWVHARVSMRPPHAHPEGAMQIEENTAALRELFDPAELTTRLTADAEGAQDIRHYPPPARTHHLATLHNQLWVRRQVVTALQRALAMAPYADRLLGALGGRAVTWAAIRRGSGLGQAYATELLQAWPRIPLWSEGGGAVPQPQPTSRFLATDTTLLFRPPNHAPDDTDFLRQLLRPQHAHLVRAGDLAAFWR</sequence>
<evidence type="ECO:0000313" key="2">
    <source>
        <dbReference type="Proteomes" id="UP001438707"/>
    </source>
</evidence>
<name>A0AAW1Q1X2_9CHLO</name>
<dbReference type="EMBL" id="JALJOS010000091">
    <property type="protein sequence ID" value="KAK9816150.1"/>
    <property type="molecule type" value="Genomic_DNA"/>
</dbReference>
<comment type="caution">
    <text evidence="1">The sequence shown here is derived from an EMBL/GenBank/DDBJ whole genome shotgun (WGS) entry which is preliminary data.</text>
</comment>
<proteinExistence type="predicted"/>
<reference evidence="1 2" key="1">
    <citation type="journal article" date="2024" name="Nat. Commun.">
        <title>Phylogenomics reveals the evolutionary origins of lichenization in chlorophyte algae.</title>
        <authorList>
            <person name="Puginier C."/>
            <person name="Libourel C."/>
            <person name="Otte J."/>
            <person name="Skaloud P."/>
            <person name="Haon M."/>
            <person name="Grisel S."/>
            <person name="Petersen M."/>
            <person name="Berrin J.G."/>
            <person name="Delaux P.M."/>
            <person name="Dal Grande F."/>
            <person name="Keller J."/>
        </authorList>
    </citation>
    <scope>NUCLEOTIDE SEQUENCE [LARGE SCALE GENOMIC DNA]</scope>
    <source>
        <strain evidence="1 2">SAG 2145</strain>
    </source>
</reference>
<protein>
    <submittedName>
        <fullName evidence="1">Uncharacterized protein</fullName>
    </submittedName>
</protein>
<dbReference type="Proteomes" id="UP001438707">
    <property type="component" value="Unassembled WGS sequence"/>
</dbReference>
<organism evidence="1 2">
    <name type="scientific">Apatococcus lobatus</name>
    <dbReference type="NCBI Taxonomy" id="904363"/>
    <lineage>
        <taxon>Eukaryota</taxon>
        <taxon>Viridiplantae</taxon>
        <taxon>Chlorophyta</taxon>
        <taxon>core chlorophytes</taxon>
        <taxon>Trebouxiophyceae</taxon>
        <taxon>Chlorellales</taxon>
        <taxon>Chlorellaceae</taxon>
        <taxon>Apatococcus</taxon>
    </lineage>
</organism>
<dbReference type="AlphaFoldDB" id="A0AAW1Q1X2"/>
<evidence type="ECO:0000313" key="1">
    <source>
        <dbReference type="EMBL" id="KAK9816150.1"/>
    </source>
</evidence>
<accession>A0AAW1Q1X2</accession>
<keyword evidence="2" id="KW-1185">Reference proteome</keyword>